<keyword evidence="4" id="KW-0808">Transferase</keyword>
<comment type="pathway">
    <text evidence="1">Nucleotide-sugar biosynthesis; UDP-N-acetyl-alpha-D-glucosamine biosynthesis; UDP-N-acetyl-alpha-D-glucosamine from N-acetyl-alpha-D-glucosamine 1-phosphate: step 1/1.</text>
</comment>
<evidence type="ECO:0000256" key="3">
    <source>
        <dbReference type="ARBA" id="ARBA00012457"/>
    </source>
</evidence>
<dbReference type="InterPro" id="IPR002618">
    <property type="entry name" value="UDPGP_fam"/>
</dbReference>
<evidence type="ECO:0000256" key="5">
    <source>
        <dbReference type="ARBA" id="ARBA00022695"/>
    </source>
</evidence>
<dbReference type="OMA" id="SHGVIEY"/>
<dbReference type="InterPro" id="IPR039741">
    <property type="entry name" value="UDP-sugar_pyrophosphorylase"/>
</dbReference>
<dbReference type="EMBL" id="AMQN01010858">
    <property type="status" value="NOT_ANNOTATED_CDS"/>
    <property type="molecule type" value="Genomic_DNA"/>
</dbReference>
<dbReference type="Gene3D" id="3.90.550.10">
    <property type="entry name" value="Spore Coat Polysaccharide Biosynthesis Protein SpsA, Chain A"/>
    <property type="match status" value="1"/>
</dbReference>
<sequence length="507" mass="56741">MDVEALRADLKACNQEHLVQFWDALTPDQQQALYADLKSINFSEVNTFFNRCIGDLKNIGEKVDSYLQPIPPQATGSVVRTDPEKLKQYEEEGLVQIAEGRVAVLLLAGGQGTRLGVNYPKGMYDCGLPSRKTLYQLQAERILKLQQLAKASHSSGPCVIPWYIMTSEATKEPTRQYFNRHKHFGLQPEQVVFFEQSTLPCMTFEGKVILESPFKVAHAPDGNGGLYRALTKSGVMEDMLARGIKYTHVYCVDNILVKMADPVFMGFCISKGANCGAKVVEKAFPTEPVGVICKFGDHYQVVEYSEITLQTAEKRNSDGRLMFNAGNICNHFFTTEFLKMVCGEREDELRHHIAKKKIPFCNENRETVKPCEPNGIKMEKFVFDVFQFTGDFACWEVLREDEFSPLKNADGAAKDTPTTARHSLYNLHYRHVLKAGGKFIRKDGSGVPHIASRSEDAEDALVVCEISPRLSYAGEGLESAVKGKGFMSPLVLKAPEEDGQEEIHSKQ</sequence>
<dbReference type="STRING" id="283909.R7U1N9"/>
<keyword evidence="9" id="KW-1185">Reference proteome</keyword>
<dbReference type="EC" id="2.7.7.23" evidence="3"/>
<dbReference type="OrthoDB" id="532420at2759"/>
<dbReference type="PANTHER" id="PTHR11952:SF2">
    <property type="entry name" value="LD24639P"/>
    <property type="match status" value="1"/>
</dbReference>
<protein>
    <recommendedName>
        <fullName evidence="3">UDP-N-acetylglucosamine diphosphorylase</fullName>
        <ecNumber evidence="3">2.7.7.23</ecNumber>
    </recommendedName>
</protein>
<proteinExistence type="inferred from homology"/>
<reference evidence="9" key="1">
    <citation type="submission" date="2012-12" db="EMBL/GenBank/DDBJ databases">
        <authorList>
            <person name="Hellsten U."/>
            <person name="Grimwood J."/>
            <person name="Chapman J.A."/>
            <person name="Shapiro H."/>
            <person name="Aerts A."/>
            <person name="Otillar R.P."/>
            <person name="Terry A.Y."/>
            <person name="Boore J.L."/>
            <person name="Simakov O."/>
            <person name="Marletaz F."/>
            <person name="Cho S.-J."/>
            <person name="Edsinger-Gonzales E."/>
            <person name="Havlak P."/>
            <person name="Kuo D.-H."/>
            <person name="Larsson T."/>
            <person name="Lv J."/>
            <person name="Arendt D."/>
            <person name="Savage R."/>
            <person name="Osoegawa K."/>
            <person name="de Jong P."/>
            <person name="Lindberg D.R."/>
            <person name="Seaver E.C."/>
            <person name="Weisblat D.A."/>
            <person name="Putnam N.H."/>
            <person name="Grigoriev I.V."/>
            <person name="Rokhsar D.S."/>
        </authorList>
    </citation>
    <scope>NUCLEOTIDE SEQUENCE</scope>
    <source>
        <strain evidence="9">I ESC-2004</strain>
    </source>
</reference>
<evidence type="ECO:0000256" key="4">
    <source>
        <dbReference type="ARBA" id="ARBA00022679"/>
    </source>
</evidence>
<evidence type="ECO:0000313" key="9">
    <source>
        <dbReference type="Proteomes" id="UP000014760"/>
    </source>
</evidence>
<comment type="catalytic activity">
    <reaction evidence="6">
        <text>N-acetyl-alpha-D-glucosamine 1-phosphate + UTP + H(+) = UDP-N-acetyl-alpha-D-glucosamine + diphosphate</text>
        <dbReference type="Rhea" id="RHEA:13509"/>
        <dbReference type="ChEBI" id="CHEBI:15378"/>
        <dbReference type="ChEBI" id="CHEBI:33019"/>
        <dbReference type="ChEBI" id="CHEBI:46398"/>
        <dbReference type="ChEBI" id="CHEBI:57705"/>
        <dbReference type="ChEBI" id="CHEBI:57776"/>
        <dbReference type="EC" id="2.7.7.23"/>
    </reaction>
</comment>
<evidence type="ECO:0000256" key="6">
    <source>
        <dbReference type="ARBA" id="ARBA00048493"/>
    </source>
</evidence>
<comment type="similarity">
    <text evidence="2">Belongs to the UDPGP type 1 family.</text>
</comment>
<dbReference type="Pfam" id="PF01704">
    <property type="entry name" value="UDPGP"/>
    <property type="match status" value="1"/>
</dbReference>
<evidence type="ECO:0000256" key="1">
    <source>
        <dbReference type="ARBA" id="ARBA00005208"/>
    </source>
</evidence>
<dbReference type="InterPro" id="IPR029044">
    <property type="entry name" value="Nucleotide-diphossugar_trans"/>
</dbReference>
<evidence type="ECO:0000313" key="8">
    <source>
        <dbReference type="EnsemblMetazoa" id="CapteP160367"/>
    </source>
</evidence>
<organism evidence="7">
    <name type="scientific">Capitella teleta</name>
    <name type="common">Polychaete worm</name>
    <dbReference type="NCBI Taxonomy" id="283909"/>
    <lineage>
        <taxon>Eukaryota</taxon>
        <taxon>Metazoa</taxon>
        <taxon>Spiralia</taxon>
        <taxon>Lophotrochozoa</taxon>
        <taxon>Annelida</taxon>
        <taxon>Polychaeta</taxon>
        <taxon>Sedentaria</taxon>
        <taxon>Scolecida</taxon>
        <taxon>Capitellidae</taxon>
        <taxon>Capitella</taxon>
    </lineage>
</organism>
<dbReference type="SUPFAM" id="SSF53448">
    <property type="entry name" value="Nucleotide-diphospho-sugar transferases"/>
    <property type="match status" value="1"/>
</dbReference>
<dbReference type="FunFam" id="3.90.550.10:FF:000043">
    <property type="entry name" value="UDP-N-acetylhexosamine pyrophosphorylase isoform X2"/>
    <property type="match status" value="1"/>
</dbReference>
<dbReference type="HOGENOM" id="CLU_025603_1_0_1"/>
<evidence type="ECO:0000313" key="7">
    <source>
        <dbReference type="EMBL" id="ELT97581.1"/>
    </source>
</evidence>
<dbReference type="FunCoup" id="R7U1N9">
    <property type="interactions" value="977"/>
</dbReference>
<dbReference type="GO" id="GO:0006048">
    <property type="term" value="P:UDP-N-acetylglucosamine biosynthetic process"/>
    <property type="evidence" value="ECO:0007669"/>
    <property type="project" value="TreeGrafter"/>
</dbReference>
<dbReference type="CDD" id="cd04193">
    <property type="entry name" value="UDPGlcNAc_PPase"/>
    <property type="match status" value="1"/>
</dbReference>
<dbReference type="EMBL" id="KB308526">
    <property type="protein sequence ID" value="ELT97581.1"/>
    <property type="molecule type" value="Genomic_DNA"/>
</dbReference>
<gene>
    <name evidence="7" type="ORF">CAPTEDRAFT_160367</name>
</gene>
<dbReference type="EnsemblMetazoa" id="CapteT160367">
    <property type="protein sequence ID" value="CapteP160367"/>
    <property type="gene ID" value="CapteG160367"/>
</dbReference>
<accession>R7U1N9</accession>
<dbReference type="GO" id="GO:0003977">
    <property type="term" value="F:UDP-N-acetylglucosamine diphosphorylase activity"/>
    <property type="evidence" value="ECO:0007669"/>
    <property type="project" value="UniProtKB-EC"/>
</dbReference>
<dbReference type="AlphaFoldDB" id="R7U1N9"/>
<keyword evidence="5" id="KW-0548">Nucleotidyltransferase</keyword>
<reference evidence="8" key="3">
    <citation type="submission" date="2015-06" db="UniProtKB">
        <authorList>
            <consortium name="EnsemblMetazoa"/>
        </authorList>
    </citation>
    <scope>IDENTIFICATION</scope>
</reference>
<name>R7U1N9_CAPTE</name>
<dbReference type="Proteomes" id="UP000014760">
    <property type="component" value="Unassembled WGS sequence"/>
</dbReference>
<dbReference type="PANTHER" id="PTHR11952">
    <property type="entry name" value="UDP- GLUCOSE PYROPHOSPHORYLASE"/>
    <property type="match status" value="1"/>
</dbReference>
<evidence type="ECO:0000256" key="2">
    <source>
        <dbReference type="ARBA" id="ARBA00010401"/>
    </source>
</evidence>
<dbReference type="Gene3D" id="2.10.10.100">
    <property type="match status" value="1"/>
</dbReference>
<reference evidence="7 9" key="2">
    <citation type="journal article" date="2013" name="Nature">
        <title>Insights into bilaterian evolution from three spiralian genomes.</title>
        <authorList>
            <person name="Simakov O."/>
            <person name="Marletaz F."/>
            <person name="Cho S.J."/>
            <person name="Edsinger-Gonzales E."/>
            <person name="Havlak P."/>
            <person name="Hellsten U."/>
            <person name="Kuo D.H."/>
            <person name="Larsson T."/>
            <person name="Lv J."/>
            <person name="Arendt D."/>
            <person name="Savage R."/>
            <person name="Osoegawa K."/>
            <person name="de Jong P."/>
            <person name="Grimwood J."/>
            <person name="Chapman J.A."/>
            <person name="Shapiro H."/>
            <person name="Aerts A."/>
            <person name="Otillar R.P."/>
            <person name="Terry A.Y."/>
            <person name="Boore J.L."/>
            <person name="Grigoriev I.V."/>
            <person name="Lindberg D.R."/>
            <person name="Seaver E.C."/>
            <person name="Weisblat D.A."/>
            <person name="Putnam N.H."/>
            <person name="Rokhsar D.S."/>
        </authorList>
    </citation>
    <scope>NUCLEOTIDE SEQUENCE</scope>
    <source>
        <strain evidence="7 9">I ESC-2004</strain>
    </source>
</reference>